<protein>
    <submittedName>
        <fullName evidence="1">Uncharacterized protein</fullName>
    </submittedName>
</protein>
<keyword evidence="2" id="KW-1185">Reference proteome</keyword>
<reference evidence="2" key="1">
    <citation type="journal article" date="2024" name="Proc. Natl. Acad. Sci. U.S.A.">
        <title>Extraordinary preservation of gene collinearity over three hundred million years revealed in homosporous lycophytes.</title>
        <authorList>
            <person name="Li C."/>
            <person name="Wickell D."/>
            <person name="Kuo L.Y."/>
            <person name="Chen X."/>
            <person name="Nie B."/>
            <person name="Liao X."/>
            <person name="Peng D."/>
            <person name="Ji J."/>
            <person name="Jenkins J."/>
            <person name="Williams M."/>
            <person name="Shu S."/>
            <person name="Plott C."/>
            <person name="Barry K."/>
            <person name="Rajasekar S."/>
            <person name="Grimwood J."/>
            <person name="Han X."/>
            <person name="Sun S."/>
            <person name="Hou Z."/>
            <person name="He W."/>
            <person name="Dai G."/>
            <person name="Sun C."/>
            <person name="Schmutz J."/>
            <person name="Leebens-Mack J.H."/>
            <person name="Li F.W."/>
            <person name="Wang L."/>
        </authorList>
    </citation>
    <scope>NUCLEOTIDE SEQUENCE [LARGE SCALE GENOMIC DNA]</scope>
    <source>
        <strain evidence="2">cv. PW_Plant_1</strain>
    </source>
</reference>
<dbReference type="EMBL" id="CM055097">
    <property type="protein sequence ID" value="KAJ7551249.1"/>
    <property type="molecule type" value="Genomic_DNA"/>
</dbReference>
<sequence>MHTHCSALLIQMHLSSPIPSLTIFLPRSIDRSLSLSLSLSLTHTHTHTKTRAKTINTSWWPPVQALQGAHCNHYDCLCNTIIHRGLQFKLSRVRIATTMIASTTPSFIAFGFRYSESSNARSILSNKLPCASAASSLAAKSRAKSSFLLVGR</sequence>
<proteinExistence type="predicted"/>
<evidence type="ECO:0000313" key="1">
    <source>
        <dbReference type="EMBL" id="KAJ7551249.1"/>
    </source>
</evidence>
<gene>
    <name evidence="1" type="ORF">O6H91_06G006700</name>
</gene>
<evidence type="ECO:0000313" key="2">
    <source>
        <dbReference type="Proteomes" id="UP001162992"/>
    </source>
</evidence>
<name>A0ACC2DA72_DIPCM</name>
<accession>A0ACC2DA72</accession>
<dbReference type="Proteomes" id="UP001162992">
    <property type="component" value="Chromosome 6"/>
</dbReference>
<organism evidence="1 2">
    <name type="scientific">Diphasiastrum complanatum</name>
    <name type="common">Issler's clubmoss</name>
    <name type="synonym">Lycopodium complanatum</name>
    <dbReference type="NCBI Taxonomy" id="34168"/>
    <lineage>
        <taxon>Eukaryota</taxon>
        <taxon>Viridiplantae</taxon>
        <taxon>Streptophyta</taxon>
        <taxon>Embryophyta</taxon>
        <taxon>Tracheophyta</taxon>
        <taxon>Lycopodiopsida</taxon>
        <taxon>Lycopodiales</taxon>
        <taxon>Lycopodiaceae</taxon>
        <taxon>Lycopodioideae</taxon>
        <taxon>Diphasiastrum</taxon>
    </lineage>
</organism>
<comment type="caution">
    <text evidence="1">The sequence shown here is derived from an EMBL/GenBank/DDBJ whole genome shotgun (WGS) entry which is preliminary data.</text>
</comment>